<feature type="domain" description="HTH marR-type" evidence="2">
    <location>
        <begin position="4"/>
        <end position="46"/>
    </location>
</feature>
<dbReference type="Pfam" id="PF12802">
    <property type="entry name" value="MarR_2"/>
    <property type="match status" value="1"/>
</dbReference>
<dbReference type="SUPFAM" id="SSF46785">
    <property type="entry name" value="Winged helix' DNA-binding domain"/>
    <property type="match status" value="1"/>
</dbReference>
<feature type="region of interest" description="Disordered" evidence="1">
    <location>
        <begin position="45"/>
        <end position="68"/>
    </location>
</feature>
<organism evidence="3 4">
    <name type="scientific">Microbulbifer okhotskensis</name>
    <dbReference type="NCBI Taxonomy" id="2926617"/>
    <lineage>
        <taxon>Bacteria</taxon>
        <taxon>Pseudomonadati</taxon>
        <taxon>Pseudomonadota</taxon>
        <taxon>Gammaproteobacteria</taxon>
        <taxon>Cellvibrionales</taxon>
        <taxon>Microbulbiferaceae</taxon>
        <taxon>Microbulbifer</taxon>
    </lineage>
</organism>
<proteinExistence type="predicted"/>
<feature type="compositionally biased region" description="Basic residues" evidence="1">
    <location>
        <begin position="50"/>
        <end position="68"/>
    </location>
</feature>
<dbReference type="InterPro" id="IPR036390">
    <property type="entry name" value="WH_DNA-bd_sf"/>
</dbReference>
<evidence type="ECO:0000256" key="1">
    <source>
        <dbReference type="SAM" id="MobiDB-lite"/>
    </source>
</evidence>
<dbReference type="InterPro" id="IPR036388">
    <property type="entry name" value="WH-like_DNA-bd_sf"/>
</dbReference>
<evidence type="ECO:0000313" key="4">
    <source>
        <dbReference type="Proteomes" id="UP001139028"/>
    </source>
</evidence>
<accession>A0A9X2J704</accession>
<sequence length="68" mass="7737">MRALLDKRDVTSNEVLASTNISQSSVSLTVKDMVKQGLVQMSSDEDVRERKVRQTRKGNRLLPKLKNH</sequence>
<dbReference type="InterPro" id="IPR000835">
    <property type="entry name" value="HTH_MarR-typ"/>
</dbReference>
<dbReference type="GO" id="GO:0003700">
    <property type="term" value="F:DNA-binding transcription factor activity"/>
    <property type="evidence" value="ECO:0007669"/>
    <property type="project" value="InterPro"/>
</dbReference>
<comment type="caution">
    <text evidence="3">The sequence shown here is derived from an EMBL/GenBank/DDBJ whole genome shotgun (WGS) entry which is preliminary data.</text>
</comment>
<gene>
    <name evidence="3" type="ORF">MO867_12920</name>
</gene>
<dbReference type="AlphaFoldDB" id="A0A9X2J704"/>
<protein>
    <submittedName>
        <fullName evidence="3">MarR family winged helix-turn-helix transcriptional regulator</fullName>
    </submittedName>
</protein>
<dbReference type="Proteomes" id="UP001139028">
    <property type="component" value="Unassembled WGS sequence"/>
</dbReference>
<evidence type="ECO:0000313" key="3">
    <source>
        <dbReference type="EMBL" id="MCO1335235.1"/>
    </source>
</evidence>
<reference evidence="3" key="1">
    <citation type="journal article" date="2022" name="Arch. Microbiol.">
        <title>Microbulbifer okhotskensis sp. nov., isolated from a deep bottom sediment of the Okhotsk Sea.</title>
        <authorList>
            <person name="Romanenko L."/>
            <person name="Kurilenko V."/>
            <person name="Otstavnykh N."/>
            <person name="Velansky P."/>
            <person name="Isaeva M."/>
            <person name="Mikhailov V."/>
        </authorList>
    </citation>
    <scope>NUCLEOTIDE SEQUENCE</scope>
    <source>
        <strain evidence="3">OS29</strain>
    </source>
</reference>
<dbReference type="EMBL" id="JALBWM010000054">
    <property type="protein sequence ID" value="MCO1335235.1"/>
    <property type="molecule type" value="Genomic_DNA"/>
</dbReference>
<dbReference type="Gene3D" id="1.10.10.10">
    <property type="entry name" value="Winged helix-like DNA-binding domain superfamily/Winged helix DNA-binding domain"/>
    <property type="match status" value="1"/>
</dbReference>
<dbReference type="RefSeq" id="WP_252468490.1">
    <property type="nucleotide sequence ID" value="NZ_JALBWM010000054.1"/>
</dbReference>
<keyword evidence="4" id="KW-1185">Reference proteome</keyword>
<name>A0A9X2J704_9GAMM</name>
<evidence type="ECO:0000259" key="2">
    <source>
        <dbReference type="Pfam" id="PF12802"/>
    </source>
</evidence>